<dbReference type="AlphaFoldDB" id="A0AAV7NJJ8"/>
<proteinExistence type="predicted"/>
<accession>A0AAV7NJJ8</accession>
<keyword evidence="2" id="KW-1185">Reference proteome</keyword>
<name>A0AAV7NJJ8_PLEWA</name>
<organism evidence="1 2">
    <name type="scientific">Pleurodeles waltl</name>
    <name type="common">Iberian ribbed newt</name>
    <dbReference type="NCBI Taxonomy" id="8319"/>
    <lineage>
        <taxon>Eukaryota</taxon>
        <taxon>Metazoa</taxon>
        <taxon>Chordata</taxon>
        <taxon>Craniata</taxon>
        <taxon>Vertebrata</taxon>
        <taxon>Euteleostomi</taxon>
        <taxon>Amphibia</taxon>
        <taxon>Batrachia</taxon>
        <taxon>Caudata</taxon>
        <taxon>Salamandroidea</taxon>
        <taxon>Salamandridae</taxon>
        <taxon>Pleurodelinae</taxon>
        <taxon>Pleurodeles</taxon>
    </lineage>
</organism>
<gene>
    <name evidence="1" type="ORF">NDU88_003898</name>
</gene>
<dbReference type="EMBL" id="JANPWB010000012">
    <property type="protein sequence ID" value="KAJ1115676.1"/>
    <property type="molecule type" value="Genomic_DNA"/>
</dbReference>
<protein>
    <submittedName>
        <fullName evidence="1">Uncharacterized protein</fullName>
    </submittedName>
</protein>
<sequence>MVRARPGSQEGAENAASMSGRTLKWDYSGIGLIDVPTSGFQGLDKEKTEIGASAGIPGNASALALRQGSCSQYITQLKNCKLRPGSKAGGQGSLLRDCRGRFTKSRNHAQRLKPSYAQWKKGLWQSRRMWTL</sequence>
<dbReference type="Proteomes" id="UP001066276">
    <property type="component" value="Chromosome 8"/>
</dbReference>
<reference evidence="1" key="1">
    <citation type="journal article" date="2022" name="bioRxiv">
        <title>Sequencing and chromosome-scale assembly of the giantPleurodeles waltlgenome.</title>
        <authorList>
            <person name="Brown T."/>
            <person name="Elewa A."/>
            <person name="Iarovenko S."/>
            <person name="Subramanian E."/>
            <person name="Araus A.J."/>
            <person name="Petzold A."/>
            <person name="Susuki M."/>
            <person name="Suzuki K.-i.T."/>
            <person name="Hayashi T."/>
            <person name="Toyoda A."/>
            <person name="Oliveira C."/>
            <person name="Osipova E."/>
            <person name="Leigh N.D."/>
            <person name="Simon A."/>
            <person name="Yun M.H."/>
        </authorList>
    </citation>
    <scope>NUCLEOTIDE SEQUENCE</scope>
    <source>
        <strain evidence="1">20211129_DDA</strain>
        <tissue evidence="1">Liver</tissue>
    </source>
</reference>
<comment type="caution">
    <text evidence="1">The sequence shown here is derived from an EMBL/GenBank/DDBJ whole genome shotgun (WGS) entry which is preliminary data.</text>
</comment>
<evidence type="ECO:0000313" key="2">
    <source>
        <dbReference type="Proteomes" id="UP001066276"/>
    </source>
</evidence>
<evidence type="ECO:0000313" key="1">
    <source>
        <dbReference type="EMBL" id="KAJ1115676.1"/>
    </source>
</evidence>